<evidence type="ECO:0000256" key="1">
    <source>
        <dbReference type="SAM" id="MobiDB-lite"/>
    </source>
</evidence>
<comment type="caution">
    <text evidence="2">The sequence shown here is derived from an EMBL/GenBank/DDBJ whole genome shotgun (WGS) entry which is preliminary data.</text>
</comment>
<dbReference type="AlphaFoldDB" id="A0A3S5AEW5"/>
<organism evidence="2 3">
    <name type="scientific">Protopolystoma xenopodis</name>
    <dbReference type="NCBI Taxonomy" id="117903"/>
    <lineage>
        <taxon>Eukaryota</taxon>
        <taxon>Metazoa</taxon>
        <taxon>Spiralia</taxon>
        <taxon>Lophotrochozoa</taxon>
        <taxon>Platyhelminthes</taxon>
        <taxon>Monogenea</taxon>
        <taxon>Polyopisthocotylea</taxon>
        <taxon>Polystomatidea</taxon>
        <taxon>Polystomatidae</taxon>
        <taxon>Protopolystoma</taxon>
    </lineage>
</organism>
<feature type="region of interest" description="Disordered" evidence="1">
    <location>
        <begin position="1"/>
        <end position="62"/>
    </location>
</feature>
<dbReference type="Proteomes" id="UP000784294">
    <property type="component" value="Unassembled WGS sequence"/>
</dbReference>
<proteinExistence type="predicted"/>
<protein>
    <submittedName>
        <fullName evidence="2">Uncharacterized protein</fullName>
    </submittedName>
</protein>
<sequence length="117" mass="12323">MSGGRIRPAIAIDDPDRGGHSSVGSSSPSGNGCYGRRGSRTGLSDAIEAGGGEQEGRVERHQLPEHHFALDVEPNHDGQIPADETGQAVGGEEVGAIQLRRGLRAWDAEKAKEQTRS</sequence>
<keyword evidence="3" id="KW-1185">Reference proteome</keyword>
<evidence type="ECO:0000313" key="2">
    <source>
        <dbReference type="EMBL" id="VEL27518.1"/>
    </source>
</evidence>
<evidence type="ECO:0000313" key="3">
    <source>
        <dbReference type="Proteomes" id="UP000784294"/>
    </source>
</evidence>
<feature type="compositionally biased region" description="Low complexity" evidence="1">
    <location>
        <begin position="20"/>
        <end position="31"/>
    </location>
</feature>
<dbReference type="EMBL" id="CAAALY010087764">
    <property type="protein sequence ID" value="VEL27518.1"/>
    <property type="molecule type" value="Genomic_DNA"/>
</dbReference>
<gene>
    <name evidence="2" type="ORF">PXEA_LOCUS20958</name>
</gene>
<reference evidence="2" key="1">
    <citation type="submission" date="2018-11" db="EMBL/GenBank/DDBJ databases">
        <authorList>
            <consortium name="Pathogen Informatics"/>
        </authorList>
    </citation>
    <scope>NUCLEOTIDE SEQUENCE</scope>
</reference>
<name>A0A3S5AEW5_9PLAT</name>
<accession>A0A3S5AEW5</accession>